<reference evidence="1 2" key="1">
    <citation type="submission" date="2017-04" db="EMBL/GenBank/DDBJ databases">
        <authorList>
            <person name="Varghese N."/>
            <person name="Submissions S."/>
        </authorList>
    </citation>
    <scope>NUCLEOTIDE SEQUENCE [LARGE SCALE GENOMIC DNA]</scope>
    <source>
        <strain evidence="1 2">J12</strain>
    </source>
</reference>
<dbReference type="Proteomes" id="UP000192939">
    <property type="component" value="Unassembled WGS sequence"/>
</dbReference>
<keyword evidence="2" id="KW-1185">Reference proteome</keyword>
<gene>
    <name evidence="1" type="ORF">SAMN02744124_03175</name>
</gene>
<comment type="caution">
    <text evidence="1">The sequence shown here is derived from an EMBL/GenBank/DDBJ whole genome shotgun (WGS) entry which is preliminary data.</text>
</comment>
<sequence length="224" mass="25430">MPMLTSRIGQHIELTISGRPQLDTGLLIDAGDDIVVIFRQERYYYIPTKHIHHFRVIPSPEKDNEGTLYENPLEWAAGESISFRKTLFNARGVFMEVFLTGVHTLSGYLTSVMNDYLVFYSTVFHTVYVPLDHVKLIMPYPANKPPFSLENERLNVKPTGLTLARTFEQQLKKMEGSLAVLDHGEATDKFGIVQSVDRGLLHLVLADGESVIWNIQHIKSVHLP</sequence>
<dbReference type="EMBL" id="FXAE01000037">
    <property type="protein sequence ID" value="SMF45716.1"/>
    <property type="molecule type" value="Genomic_DNA"/>
</dbReference>
<evidence type="ECO:0000313" key="2">
    <source>
        <dbReference type="Proteomes" id="UP000192939"/>
    </source>
</evidence>
<dbReference type="RefSeq" id="WP_016313503.1">
    <property type="nucleotide sequence ID" value="NZ_FXAE01000037.1"/>
</dbReference>
<organism evidence="1 2">
    <name type="scientific">Paenibacillus barengoltzii J12</name>
    <dbReference type="NCBI Taxonomy" id="935846"/>
    <lineage>
        <taxon>Bacteria</taxon>
        <taxon>Bacillati</taxon>
        <taxon>Bacillota</taxon>
        <taxon>Bacilli</taxon>
        <taxon>Bacillales</taxon>
        <taxon>Paenibacillaceae</taxon>
        <taxon>Paenibacillus</taxon>
    </lineage>
</organism>
<name>A0ABY1M099_9BACL</name>
<protein>
    <recommendedName>
        <fullName evidence="3">DUF2642 domain-containing protein</fullName>
    </recommendedName>
</protein>
<dbReference type="GeneID" id="43346041"/>
<evidence type="ECO:0000313" key="1">
    <source>
        <dbReference type="EMBL" id="SMF45716.1"/>
    </source>
</evidence>
<proteinExistence type="predicted"/>
<evidence type="ECO:0008006" key="3">
    <source>
        <dbReference type="Google" id="ProtNLM"/>
    </source>
</evidence>
<accession>A0ABY1M099</accession>